<dbReference type="AlphaFoldDB" id="A0A6J6NYU4"/>
<dbReference type="EMBL" id="CAEZXH010000089">
    <property type="protein sequence ID" value="CAB4691596.1"/>
    <property type="molecule type" value="Genomic_DNA"/>
</dbReference>
<dbReference type="InterPro" id="IPR029033">
    <property type="entry name" value="His_PPase_superfam"/>
</dbReference>
<dbReference type="CDD" id="cd09279">
    <property type="entry name" value="RNase_HI_like"/>
    <property type="match status" value="1"/>
</dbReference>
<dbReference type="SUPFAM" id="SSF53098">
    <property type="entry name" value="Ribonuclease H-like"/>
    <property type="match status" value="1"/>
</dbReference>
<feature type="domain" description="RNase H type-1" evidence="1">
    <location>
        <begin position="1"/>
        <end position="141"/>
    </location>
</feature>
<dbReference type="Pfam" id="PF00300">
    <property type="entry name" value="His_Phos_1"/>
    <property type="match status" value="1"/>
</dbReference>
<dbReference type="Gene3D" id="3.40.50.1240">
    <property type="entry name" value="Phosphoglycerate mutase-like"/>
    <property type="match status" value="1"/>
</dbReference>
<evidence type="ECO:0000259" key="1">
    <source>
        <dbReference type="PROSITE" id="PS50879"/>
    </source>
</evidence>
<dbReference type="InterPro" id="IPR036397">
    <property type="entry name" value="RNaseH_sf"/>
</dbReference>
<dbReference type="Pfam" id="PF13456">
    <property type="entry name" value="RVT_3"/>
    <property type="match status" value="1"/>
</dbReference>
<dbReference type="CDD" id="cd07067">
    <property type="entry name" value="HP_PGM_like"/>
    <property type="match status" value="1"/>
</dbReference>
<dbReference type="SMART" id="SM00855">
    <property type="entry name" value="PGAM"/>
    <property type="match status" value="1"/>
</dbReference>
<dbReference type="InterPro" id="IPR002156">
    <property type="entry name" value="RNaseH_domain"/>
</dbReference>
<protein>
    <submittedName>
        <fullName evidence="2">Unannotated protein</fullName>
    </submittedName>
</protein>
<organism evidence="2">
    <name type="scientific">freshwater metagenome</name>
    <dbReference type="NCBI Taxonomy" id="449393"/>
    <lineage>
        <taxon>unclassified sequences</taxon>
        <taxon>metagenomes</taxon>
        <taxon>ecological metagenomes</taxon>
    </lineage>
</organism>
<dbReference type="Gene3D" id="3.30.420.10">
    <property type="entry name" value="Ribonuclease H-like superfamily/Ribonuclease H"/>
    <property type="match status" value="1"/>
</dbReference>
<reference evidence="2" key="1">
    <citation type="submission" date="2020-05" db="EMBL/GenBank/DDBJ databases">
        <authorList>
            <person name="Chiriac C."/>
            <person name="Salcher M."/>
            <person name="Ghai R."/>
            <person name="Kavagutti S V."/>
        </authorList>
    </citation>
    <scope>NUCLEOTIDE SEQUENCE</scope>
</reference>
<dbReference type="PANTHER" id="PTHR48100:SF1">
    <property type="entry name" value="HISTIDINE PHOSPHATASE FAMILY PROTEIN-RELATED"/>
    <property type="match status" value="1"/>
</dbReference>
<evidence type="ECO:0000313" key="2">
    <source>
        <dbReference type="EMBL" id="CAB4691596.1"/>
    </source>
</evidence>
<dbReference type="GO" id="GO:0005737">
    <property type="term" value="C:cytoplasm"/>
    <property type="evidence" value="ECO:0007669"/>
    <property type="project" value="TreeGrafter"/>
</dbReference>
<proteinExistence type="predicted"/>
<sequence length="362" mass="39339">MARELIIEADGGSRGNPGPSGFGAVVKDAKTGAVLKEIFEFIGIATNNVAEYSGLVAGLTAANEIDPEAQIHVRMDSKLVIEQMSGRWQIKHPDMRILAAQARKVHAPNLVDYTWIPREENSAADHLANRAMDGAVTPNADPSQQVNFMTERLTSGEVATTFYFVRHGETVLTNSRAFSGANGTNPSLNEIGFTQAENVGREIAKIKPDVLIASPMLRTKQTAEAISKATGLSIEEDSTWLECAFGDWDGFTFQEIKAKFPVEAQLWLNSSGYEPPNGESFDEVGERVDAAIDYVAAKYVGKKVCIVTHNVVIREIARITLMAPGAAVFHIDAAPCSITTLSVWPSDGLRVLRTFSEVGHHR</sequence>
<dbReference type="PROSITE" id="PS50879">
    <property type="entry name" value="RNASE_H_1"/>
    <property type="match status" value="1"/>
</dbReference>
<dbReference type="GO" id="GO:0004523">
    <property type="term" value="F:RNA-DNA hybrid ribonuclease activity"/>
    <property type="evidence" value="ECO:0007669"/>
    <property type="project" value="InterPro"/>
</dbReference>
<dbReference type="NCBIfam" id="NF005567">
    <property type="entry name" value="PRK07238.1"/>
    <property type="match status" value="1"/>
</dbReference>
<gene>
    <name evidence="2" type="ORF">UFOPK2360_01174</name>
</gene>
<dbReference type="InterPro" id="IPR012337">
    <property type="entry name" value="RNaseH-like_sf"/>
</dbReference>
<dbReference type="PANTHER" id="PTHR48100">
    <property type="entry name" value="BROAD-SPECIFICITY PHOSPHATASE YOR283W-RELATED"/>
    <property type="match status" value="1"/>
</dbReference>
<name>A0A6J6NYU4_9ZZZZ</name>
<dbReference type="InterPro" id="IPR050275">
    <property type="entry name" value="PGM_Phosphatase"/>
</dbReference>
<dbReference type="GO" id="GO:0003676">
    <property type="term" value="F:nucleic acid binding"/>
    <property type="evidence" value="ECO:0007669"/>
    <property type="project" value="InterPro"/>
</dbReference>
<dbReference type="InterPro" id="IPR013078">
    <property type="entry name" value="His_Pase_superF_clade-1"/>
</dbReference>
<dbReference type="GO" id="GO:0016791">
    <property type="term" value="F:phosphatase activity"/>
    <property type="evidence" value="ECO:0007669"/>
    <property type="project" value="TreeGrafter"/>
</dbReference>
<dbReference type="SUPFAM" id="SSF53254">
    <property type="entry name" value="Phosphoglycerate mutase-like"/>
    <property type="match status" value="1"/>
</dbReference>
<accession>A0A6J6NYU4</accession>